<reference evidence="2" key="1">
    <citation type="submission" date="2021-01" db="EMBL/GenBank/DDBJ databases">
        <title>Whole genome shotgun sequence of Dactylosporangium siamense NBRC 106093.</title>
        <authorList>
            <person name="Komaki H."/>
            <person name="Tamura T."/>
        </authorList>
    </citation>
    <scope>NUCLEOTIDE SEQUENCE</scope>
    <source>
        <strain evidence="2">NBRC 106093</strain>
    </source>
</reference>
<dbReference type="Proteomes" id="UP000660611">
    <property type="component" value="Unassembled WGS sequence"/>
</dbReference>
<feature type="region of interest" description="Disordered" evidence="1">
    <location>
        <begin position="166"/>
        <end position="199"/>
    </location>
</feature>
<keyword evidence="3" id="KW-1185">Reference proteome</keyword>
<comment type="caution">
    <text evidence="2">The sequence shown here is derived from an EMBL/GenBank/DDBJ whole genome shotgun (WGS) entry which is preliminary data.</text>
</comment>
<evidence type="ECO:0000313" key="3">
    <source>
        <dbReference type="Proteomes" id="UP000660611"/>
    </source>
</evidence>
<sequence>MSVAARPVAERAHVSGVVFSAARADGGGSAGRVALDVSYAGFADVFGGGYGSRLRLVSMPGCVLSTPEVAACQVQTPVSGSVNTVSTRVVSADAVTVAGDPGAVGSAQSAGGAQELTVFALTAEVSSASAGNFAATSLSAAYGWSQGGSSGSFGYGYPITVPDGLGGPEPDVSLGYSSGSVDGRTSGANGQPSWLGDGWDYSPGYVERRPVVE</sequence>
<protein>
    <submittedName>
        <fullName evidence="2">Uncharacterized protein</fullName>
    </submittedName>
</protein>
<dbReference type="EMBL" id="BONQ01000218">
    <property type="protein sequence ID" value="GIG53188.1"/>
    <property type="molecule type" value="Genomic_DNA"/>
</dbReference>
<evidence type="ECO:0000256" key="1">
    <source>
        <dbReference type="SAM" id="MobiDB-lite"/>
    </source>
</evidence>
<accession>A0A919UJZ1</accession>
<name>A0A919UJZ1_9ACTN</name>
<gene>
    <name evidence="2" type="ORF">Dsi01nite_112290</name>
</gene>
<evidence type="ECO:0000313" key="2">
    <source>
        <dbReference type="EMBL" id="GIG53188.1"/>
    </source>
</evidence>
<organism evidence="2 3">
    <name type="scientific">Dactylosporangium siamense</name>
    <dbReference type="NCBI Taxonomy" id="685454"/>
    <lineage>
        <taxon>Bacteria</taxon>
        <taxon>Bacillati</taxon>
        <taxon>Actinomycetota</taxon>
        <taxon>Actinomycetes</taxon>
        <taxon>Micromonosporales</taxon>
        <taxon>Micromonosporaceae</taxon>
        <taxon>Dactylosporangium</taxon>
    </lineage>
</organism>
<proteinExistence type="predicted"/>
<dbReference type="AlphaFoldDB" id="A0A919UJZ1"/>